<dbReference type="OrthoDB" id="446890at2759"/>
<feature type="region of interest" description="Disordered" evidence="8">
    <location>
        <begin position="69"/>
        <end position="95"/>
    </location>
</feature>
<dbReference type="KEGG" id="fvr:FVEG_04790"/>
<feature type="compositionally biased region" description="Basic residues" evidence="8">
    <location>
        <begin position="83"/>
        <end position="95"/>
    </location>
</feature>
<dbReference type="EMBL" id="CM000581">
    <property type="protein sequence ID" value="EWG43220.1"/>
    <property type="molecule type" value="Genomic_DNA"/>
</dbReference>
<dbReference type="STRING" id="334819.W7M6N4"/>
<dbReference type="InterPro" id="IPR013766">
    <property type="entry name" value="Thioredoxin_domain"/>
</dbReference>
<comment type="similarity">
    <text evidence="1 7">Belongs to the glutathione peroxidase family.</text>
</comment>
<protein>
    <recommendedName>
        <fullName evidence="7">Glutathione peroxidase</fullName>
    </recommendedName>
</protein>
<dbReference type="InterPro" id="IPR029759">
    <property type="entry name" value="GPX_AS"/>
</dbReference>
<reference evidence="10 11" key="1">
    <citation type="journal article" date="2010" name="Nature">
        <title>Comparative genomics reveals mobile pathogenicity chromosomes in Fusarium.</title>
        <authorList>
            <person name="Ma L.J."/>
            <person name="van der Does H.C."/>
            <person name="Borkovich K.A."/>
            <person name="Coleman J.J."/>
            <person name="Daboussi M.J."/>
            <person name="Di Pietro A."/>
            <person name="Dufresne M."/>
            <person name="Freitag M."/>
            <person name="Grabherr M."/>
            <person name="Henrissat B."/>
            <person name="Houterman P.M."/>
            <person name="Kang S."/>
            <person name="Shim W.B."/>
            <person name="Woloshuk C."/>
            <person name="Xie X."/>
            <person name="Xu J.R."/>
            <person name="Antoniw J."/>
            <person name="Baker S.E."/>
            <person name="Bluhm B.H."/>
            <person name="Breakspear A."/>
            <person name="Brown D.W."/>
            <person name="Butchko R.A."/>
            <person name="Chapman S."/>
            <person name="Coulson R."/>
            <person name="Coutinho P.M."/>
            <person name="Danchin E.G."/>
            <person name="Diener A."/>
            <person name="Gale L.R."/>
            <person name="Gardiner D.M."/>
            <person name="Goff S."/>
            <person name="Hammond-Kosack K.E."/>
            <person name="Hilburn K."/>
            <person name="Hua-Van A."/>
            <person name="Jonkers W."/>
            <person name="Kazan K."/>
            <person name="Kodira C.D."/>
            <person name="Koehrsen M."/>
            <person name="Kumar L."/>
            <person name="Lee Y.H."/>
            <person name="Li L."/>
            <person name="Manners J.M."/>
            <person name="Miranda-Saavedra D."/>
            <person name="Mukherjee M."/>
            <person name="Park G."/>
            <person name="Park J."/>
            <person name="Park S.Y."/>
            <person name="Proctor R.H."/>
            <person name="Regev A."/>
            <person name="Ruiz-Roldan M.C."/>
            <person name="Sain D."/>
            <person name="Sakthikumar S."/>
            <person name="Sykes S."/>
            <person name="Schwartz D.C."/>
            <person name="Turgeon B.G."/>
            <person name="Wapinski I."/>
            <person name="Yoder O."/>
            <person name="Young S."/>
            <person name="Zeng Q."/>
            <person name="Zhou S."/>
            <person name="Galagan J."/>
            <person name="Cuomo C.A."/>
            <person name="Kistler H.C."/>
            <person name="Rep M."/>
        </authorList>
    </citation>
    <scope>NUCLEOTIDE SEQUENCE [LARGE SCALE GENOMIC DNA]</scope>
    <source>
        <strain evidence="11">M3125 / FGSC 7600</strain>
    </source>
</reference>
<dbReference type="PRINTS" id="PR01011">
    <property type="entry name" value="GLUTPROXDASE"/>
</dbReference>
<evidence type="ECO:0000256" key="1">
    <source>
        <dbReference type="ARBA" id="ARBA00006926"/>
    </source>
</evidence>
<dbReference type="PROSITE" id="PS00460">
    <property type="entry name" value="GLUTATHIONE_PEROXID_1"/>
    <property type="match status" value="1"/>
</dbReference>
<feature type="domain" description="Thioredoxin" evidence="9">
    <location>
        <begin position="108"/>
        <end position="274"/>
    </location>
</feature>
<evidence type="ECO:0000256" key="6">
    <source>
        <dbReference type="ARBA" id="ARBA00049091"/>
    </source>
</evidence>
<dbReference type="EMBL" id="DS022246">
    <property type="protein sequence ID" value="EWG43220.1"/>
    <property type="molecule type" value="Genomic_DNA"/>
</dbReference>
<comment type="catalytic activity">
    <reaction evidence="6">
        <text>a hydroperoxide + [thioredoxin]-dithiol = an alcohol + [thioredoxin]-disulfide + H2O</text>
        <dbReference type="Rhea" id="RHEA:62620"/>
        <dbReference type="Rhea" id="RHEA-COMP:10698"/>
        <dbReference type="Rhea" id="RHEA-COMP:10700"/>
        <dbReference type="ChEBI" id="CHEBI:15377"/>
        <dbReference type="ChEBI" id="CHEBI:29950"/>
        <dbReference type="ChEBI" id="CHEBI:30879"/>
        <dbReference type="ChEBI" id="CHEBI:35924"/>
        <dbReference type="ChEBI" id="CHEBI:50058"/>
        <dbReference type="EC" id="1.11.1.24"/>
    </reaction>
</comment>
<dbReference type="InterPro" id="IPR029760">
    <property type="entry name" value="GPX_CS"/>
</dbReference>
<sequence length="278" mass="31537">MYVCNSDWFLRFIPCHSTTNSTATVPVPVPGPTYLMSLWRATAPRWLTLQPSSSSSSRWLNKYYTTTATTSSRSPRFSPLNTKHNHSSPHQRNITHNHFRQLSTTAKMASATSFYDFKPLDKRGQEVPLADYKGKVVLIVNTASKCGFTPQYAGLEKLWTKLKEKYPEDFVILGFPCNQFGGQEPGTDDDIQEFCQLNYGVTFPIMQKTEVNGDNTNPLWAWLKDQQSGLLGLKRIKWNFEKFLVGRDGKVKGRWASTTKPESLEEPILKALAEKTEA</sequence>
<dbReference type="GO" id="GO:0140824">
    <property type="term" value="F:thioredoxin-dependent peroxiredoxin activity"/>
    <property type="evidence" value="ECO:0007669"/>
    <property type="project" value="UniProtKB-EC"/>
</dbReference>
<keyword evidence="4 7" id="KW-0560">Oxidoreductase</keyword>
<dbReference type="eggNOG" id="KOG1651">
    <property type="taxonomic scope" value="Eukaryota"/>
</dbReference>
<dbReference type="Pfam" id="PF00255">
    <property type="entry name" value="GSHPx"/>
    <property type="match status" value="1"/>
</dbReference>
<dbReference type="CDD" id="cd00340">
    <property type="entry name" value="GSH_Peroxidase"/>
    <property type="match status" value="1"/>
</dbReference>
<evidence type="ECO:0000256" key="5">
    <source>
        <dbReference type="ARBA" id="ARBA00023284"/>
    </source>
</evidence>
<dbReference type="Proteomes" id="UP000009096">
    <property type="component" value="Chromosome 4"/>
</dbReference>
<dbReference type="VEuPathDB" id="FungiDB:FVEG_04790"/>
<dbReference type="AlphaFoldDB" id="W7M6N4"/>
<accession>W7M6N4</accession>
<evidence type="ECO:0000256" key="4">
    <source>
        <dbReference type="ARBA" id="ARBA00023002"/>
    </source>
</evidence>
<dbReference type="PROSITE" id="PS51355">
    <property type="entry name" value="GLUTATHIONE_PEROXID_3"/>
    <property type="match status" value="1"/>
</dbReference>
<dbReference type="Gene3D" id="3.40.30.10">
    <property type="entry name" value="Glutaredoxin"/>
    <property type="match status" value="1"/>
</dbReference>
<dbReference type="PANTHER" id="PTHR11592:SF78">
    <property type="entry name" value="GLUTATHIONE PEROXIDASE"/>
    <property type="match status" value="1"/>
</dbReference>
<gene>
    <name evidence="10" type="ORF">FVEG_04790</name>
</gene>
<keyword evidence="5" id="KW-0676">Redox-active center</keyword>
<evidence type="ECO:0000256" key="7">
    <source>
        <dbReference type="RuleBase" id="RU000499"/>
    </source>
</evidence>
<evidence type="ECO:0000313" key="11">
    <source>
        <dbReference type="Proteomes" id="UP000009096"/>
    </source>
</evidence>
<keyword evidence="2 7" id="KW-0575">Peroxidase</keyword>
<dbReference type="PANTHER" id="PTHR11592">
    <property type="entry name" value="GLUTATHIONE PEROXIDASE"/>
    <property type="match status" value="1"/>
</dbReference>
<dbReference type="FunFam" id="3.40.30.10:FF:000010">
    <property type="entry name" value="Glutathione peroxidase"/>
    <property type="match status" value="1"/>
</dbReference>
<dbReference type="InterPro" id="IPR036249">
    <property type="entry name" value="Thioredoxin-like_sf"/>
</dbReference>
<evidence type="ECO:0000259" key="9">
    <source>
        <dbReference type="PROSITE" id="PS51352"/>
    </source>
</evidence>
<keyword evidence="11" id="KW-1185">Reference proteome</keyword>
<dbReference type="PROSITE" id="PS51352">
    <property type="entry name" value="THIOREDOXIN_2"/>
    <property type="match status" value="1"/>
</dbReference>
<dbReference type="GeneID" id="30062827"/>
<dbReference type="GO" id="GO:0034599">
    <property type="term" value="P:cellular response to oxidative stress"/>
    <property type="evidence" value="ECO:0007669"/>
    <property type="project" value="TreeGrafter"/>
</dbReference>
<evidence type="ECO:0000313" key="10">
    <source>
        <dbReference type="EMBL" id="EWG43220.1"/>
    </source>
</evidence>
<dbReference type="InterPro" id="IPR000889">
    <property type="entry name" value="Glutathione_peroxidase"/>
</dbReference>
<evidence type="ECO:0000256" key="8">
    <source>
        <dbReference type="SAM" id="MobiDB-lite"/>
    </source>
</evidence>
<evidence type="ECO:0000256" key="2">
    <source>
        <dbReference type="ARBA" id="ARBA00022559"/>
    </source>
</evidence>
<feature type="compositionally biased region" description="Low complexity" evidence="8">
    <location>
        <begin position="69"/>
        <end position="79"/>
    </location>
</feature>
<proteinExistence type="inferred from homology"/>
<keyword evidence="3" id="KW-0049">Antioxidant</keyword>
<dbReference type="PROSITE" id="PS00763">
    <property type="entry name" value="GLUTATHIONE_PEROXID_2"/>
    <property type="match status" value="1"/>
</dbReference>
<organism evidence="10 11">
    <name type="scientific">Gibberella moniliformis (strain M3125 / FGSC 7600)</name>
    <name type="common">Maize ear and stalk rot fungus</name>
    <name type="synonym">Fusarium verticillioides</name>
    <dbReference type="NCBI Taxonomy" id="334819"/>
    <lineage>
        <taxon>Eukaryota</taxon>
        <taxon>Fungi</taxon>
        <taxon>Dikarya</taxon>
        <taxon>Ascomycota</taxon>
        <taxon>Pezizomycotina</taxon>
        <taxon>Sordariomycetes</taxon>
        <taxon>Hypocreomycetidae</taxon>
        <taxon>Hypocreales</taxon>
        <taxon>Nectriaceae</taxon>
        <taxon>Fusarium</taxon>
        <taxon>Fusarium fujikuroi species complex</taxon>
    </lineage>
</organism>
<dbReference type="SUPFAM" id="SSF52833">
    <property type="entry name" value="Thioredoxin-like"/>
    <property type="match status" value="1"/>
</dbReference>
<evidence type="ECO:0000256" key="3">
    <source>
        <dbReference type="ARBA" id="ARBA00022862"/>
    </source>
</evidence>
<dbReference type="RefSeq" id="XP_018749411.1">
    <property type="nucleotide sequence ID" value="XM_018892676.1"/>
</dbReference>
<name>W7M6N4_GIBM7</name>